<organism evidence="2 3">
    <name type="scientific">Penicillium camemberti (strain FM 013)</name>
    <dbReference type="NCBI Taxonomy" id="1429867"/>
    <lineage>
        <taxon>Eukaryota</taxon>
        <taxon>Fungi</taxon>
        <taxon>Dikarya</taxon>
        <taxon>Ascomycota</taxon>
        <taxon>Pezizomycotina</taxon>
        <taxon>Eurotiomycetes</taxon>
        <taxon>Eurotiomycetidae</taxon>
        <taxon>Eurotiales</taxon>
        <taxon>Aspergillaceae</taxon>
        <taxon>Penicillium</taxon>
    </lineage>
</organism>
<evidence type="ECO:0000256" key="1">
    <source>
        <dbReference type="SAM" id="MobiDB-lite"/>
    </source>
</evidence>
<reference evidence="2 3" key="1">
    <citation type="journal article" date="2014" name="Nat. Commun.">
        <title>Multiple recent horizontal transfers of a large genomic region in cheese making fungi.</title>
        <authorList>
            <person name="Cheeseman K."/>
            <person name="Ropars J."/>
            <person name="Renault P."/>
            <person name="Dupont J."/>
            <person name="Gouzy J."/>
            <person name="Branca A."/>
            <person name="Abraham A.L."/>
            <person name="Ceppi M."/>
            <person name="Conseiller E."/>
            <person name="Debuchy R."/>
            <person name="Malagnac F."/>
            <person name="Goarin A."/>
            <person name="Silar P."/>
            <person name="Lacoste S."/>
            <person name="Sallet E."/>
            <person name="Bensimon A."/>
            <person name="Giraud T."/>
            <person name="Brygoo Y."/>
        </authorList>
    </citation>
    <scope>NUCLEOTIDE SEQUENCE [LARGE SCALE GENOMIC DNA]</scope>
    <source>
        <strain evidence="3">FM 013</strain>
    </source>
</reference>
<dbReference type="EMBL" id="HG793139">
    <property type="protein sequence ID" value="CRL21502.1"/>
    <property type="molecule type" value="Genomic_DNA"/>
</dbReference>
<dbReference type="Proteomes" id="UP000053732">
    <property type="component" value="Unassembled WGS sequence"/>
</dbReference>
<accession>A0A0G4P5B9</accession>
<gene>
    <name evidence="2" type="ORF">PCAMFM013_S006g000042</name>
</gene>
<dbReference type="AlphaFoldDB" id="A0A0G4P5B9"/>
<evidence type="ECO:0000313" key="2">
    <source>
        <dbReference type="EMBL" id="CRL21502.1"/>
    </source>
</evidence>
<name>A0A0G4P5B9_PENC3</name>
<sequence>MPKGHSYNSSIECFTFKFERILSIKLSLSPGTKGIGRQVPLGSTILKNLNQPLRPSSPVIGPFHKPYIVHVPAIPFPLVISNALLDGEIAFAKTVTNKYREQMKGKIDDPRNIQTPVNRPNYPMPLG</sequence>
<proteinExistence type="predicted"/>
<feature type="region of interest" description="Disordered" evidence="1">
    <location>
        <begin position="107"/>
        <end position="127"/>
    </location>
</feature>
<protein>
    <submittedName>
        <fullName evidence="2">Str. FM013</fullName>
    </submittedName>
</protein>
<keyword evidence="3" id="KW-1185">Reference proteome</keyword>
<evidence type="ECO:0000313" key="3">
    <source>
        <dbReference type="Proteomes" id="UP000053732"/>
    </source>
</evidence>